<keyword evidence="1" id="KW-0732">Signal</keyword>
<reference evidence="2 3" key="1">
    <citation type="submission" date="2019-02" db="EMBL/GenBank/DDBJ databases">
        <title>Isolation and identification of novel species under the genus Muribaculum.</title>
        <authorList>
            <person name="Miyake S."/>
            <person name="Ding Y."/>
            <person name="Low A."/>
            <person name="Soh M."/>
            <person name="Seedorf H."/>
        </authorList>
    </citation>
    <scope>NUCLEOTIDE SEQUENCE [LARGE SCALE GENOMIC DNA]</scope>
    <source>
        <strain evidence="2 3">TLL-A3</strain>
    </source>
</reference>
<proteinExistence type="predicted"/>
<accession>A0A4Z0V8T9</accession>
<dbReference type="InterPro" id="IPR033410">
    <property type="entry name" value="DUF5119"/>
</dbReference>
<evidence type="ECO:0000256" key="1">
    <source>
        <dbReference type="SAM" id="SignalP"/>
    </source>
</evidence>
<dbReference type="GeneID" id="82148780"/>
<evidence type="ECO:0000313" key="2">
    <source>
        <dbReference type="EMBL" id="TGG39750.1"/>
    </source>
</evidence>
<keyword evidence="3" id="KW-1185">Reference proteome</keyword>
<gene>
    <name evidence="2" type="ORF">EZ315_03180</name>
</gene>
<evidence type="ECO:0000313" key="3">
    <source>
        <dbReference type="Proteomes" id="UP000297635"/>
    </source>
</evidence>
<organism evidence="2 3">
    <name type="scientific">Duncaniella freteri</name>
    <dbReference type="NCBI Taxonomy" id="2530391"/>
    <lineage>
        <taxon>Bacteria</taxon>
        <taxon>Pseudomonadati</taxon>
        <taxon>Bacteroidota</taxon>
        <taxon>Bacteroidia</taxon>
        <taxon>Bacteroidales</taxon>
        <taxon>Muribaculaceae</taxon>
        <taxon>Duncaniella</taxon>
    </lineage>
</organism>
<dbReference type="Proteomes" id="UP000297635">
    <property type="component" value="Unassembled WGS sequence"/>
</dbReference>
<dbReference type="EMBL" id="SJSA01000001">
    <property type="protein sequence ID" value="TGG39750.1"/>
    <property type="molecule type" value="Genomic_DNA"/>
</dbReference>
<feature type="signal peptide" evidence="1">
    <location>
        <begin position="1"/>
        <end position="17"/>
    </location>
</feature>
<dbReference type="RefSeq" id="WP_135470548.1">
    <property type="nucleotide sequence ID" value="NZ_CASJDB010000038.1"/>
</dbReference>
<dbReference type="Pfam" id="PF17145">
    <property type="entry name" value="DUF5119"/>
    <property type="match status" value="1"/>
</dbReference>
<sequence length="320" mass="35109">MALFKRAYLLLLASALALPETSCIFDDLEPCEDANIGFSITNNWGTDTSADPEGMAYLFFYDSGCEPWRFDFPGKEAGRISLPEGSYSFIMFNDDTASIDFVSDENEHIFATTKNVTIGFDPHIGELRASPDMMWADASILVKLDPNCLEYTTSEYAKKIDLIHNADMNMITNPQQIVARYTLLINHIENLSGVACMKGLLSGMASGINLNTNTHSEKAVSIPFDLSVSADSAVCSEFLTFGLPGSPASEPNDILLFFKLSDGNIIKYDFDKTEEIRNASDPLNVKLTIDSIHLPYAPPIEGNSGFAPSVSGWTTVIVNY</sequence>
<protein>
    <submittedName>
        <fullName evidence="2">DUF5119 domain-containing protein</fullName>
    </submittedName>
</protein>
<feature type="chain" id="PRO_5021359077" evidence="1">
    <location>
        <begin position="18"/>
        <end position="320"/>
    </location>
</feature>
<comment type="caution">
    <text evidence="2">The sequence shown here is derived from an EMBL/GenBank/DDBJ whole genome shotgun (WGS) entry which is preliminary data.</text>
</comment>
<dbReference type="AlphaFoldDB" id="A0A4Z0V8T9"/>
<name>A0A4Z0V8T9_9BACT</name>